<dbReference type="Pfam" id="PF00096">
    <property type="entry name" value="zf-C2H2"/>
    <property type="match status" value="1"/>
</dbReference>
<protein>
    <recommendedName>
        <fullName evidence="6">C2H2-type domain-containing protein</fullName>
    </recommendedName>
</protein>
<dbReference type="PROSITE" id="PS50157">
    <property type="entry name" value="ZINC_FINGER_C2H2_2"/>
    <property type="match status" value="2"/>
</dbReference>
<dbReference type="Gene3D" id="3.30.160.60">
    <property type="entry name" value="Classic Zinc Finger"/>
    <property type="match status" value="2"/>
</dbReference>
<dbReference type="Proteomes" id="UP001521785">
    <property type="component" value="Unassembled WGS sequence"/>
</dbReference>
<feature type="domain" description="C2H2-type" evidence="6">
    <location>
        <begin position="355"/>
        <end position="384"/>
    </location>
</feature>
<feature type="region of interest" description="Disordered" evidence="5">
    <location>
        <begin position="219"/>
        <end position="288"/>
    </location>
</feature>
<name>A0ABR3QJ98_9PLEO</name>
<evidence type="ECO:0000256" key="1">
    <source>
        <dbReference type="ARBA" id="ARBA00022723"/>
    </source>
</evidence>
<feature type="domain" description="C2H2-type" evidence="6">
    <location>
        <begin position="327"/>
        <end position="354"/>
    </location>
</feature>
<feature type="compositionally biased region" description="Basic and acidic residues" evidence="5">
    <location>
        <begin position="231"/>
        <end position="243"/>
    </location>
</feature>
<accession>A0ABR3QJ98</accession>
<evidence type="ECO:0000313" key="8">
    <source>
        <dbReference type="Proteomes" id="UP001521785"/>
    </source>
</evidence>
<evidence type="ECO:0000256" key="2">
    <source>
        <dbReference type="ARBA" id="ARBA00022771"/>
    </source>
</evidence>
<evidence type="ECO:0000313" key="7">
    <source>
        <dbReference type="EMBL" id="KAL1592234.1"/>
    </source>
</evidence>
<sequence length="426" mass="48172">MSFGSCLSDYSMPVTPTHGESPVPGRSVTEVMPYELGQDMQDQSFHGLPMESKSFPGADDHMYGSWALSTPETSMSLPNANHNTQVSGCFFETHAAPHLSFEIPITSSVNSSWEGWSSTADAGSSRHWNNHASTFSMPEGGVQPFWTEQMQIEQTPHMMMLPPSGSITDVEDEYVHVEPTASAANTENSFVQVAPPYFSDSESFEDLGRPFVQSPQEVFFKKETSPPSVKQESDIEDHGERPTRSIHMTSTGGKTVKKEQRHYSDLARKKSHRKPRSAKGVRNGPEDELFLMLPDGTRTILNQDGVHFDWDGKSLTAKRTGIKKEKHPCPYCIKSFARQEHLQRHIRTHDGKKDHACPLPFCGKTFNRNDNCVAHYATHVEKPGRKPGRNKKWPLAEVQAHFRDQKMKDKIRHMYIKDMEKDLEKR</sequence>
<dbReference type="InterPro" id="IPR013087">
    <property type="entry name" value="Znf_C2H2_type"/>
</dbReference>
<comment type="caution">
    <text evidence="7">The sequence shown here is derived from an EMBL/GenBank/DDBJ whole genome shotgun (WGS) entry which is preliminary data.</text>
</comment>
<dbReference type="SMART" id="SM00355">
    <property type="entry name" value="ZnF_C2H2"/>
    <property type="match status" value="2"/>
</dbReference>
<evidence type="ECO:0000256" key="3">
    <source>
        <dbReference type="ARBA" id="ARBA00022833"/>
    </source>
</evidence>
<keyword evidence="3" id="KW-0862">Zinc</keyword>
<reference evidence="7 8" key="1">
    <citation type="submission" date="2024-02" db="EMBL/GenBank/DDBJ databases">
        <title>De novo assembly and annotation of 12 fungi associated with fruit tree decline syndrome in Ontario, Canada.</title>
        <authorList>
            <person name="Sulman M."/>
            <person name="Ellouze W."/>
            <person name="Ilyukhin E."/>
        </authorList>
    </citation>
    <scope>NUCLEOTIDE SEQUENCE [LARGE SCALE GENOMIC DNA]</scope>
    <source>
        <strain evidence="7 8">M42-189</strain>
    </source>
</reference>
<dbReference type="PANTHER" id="PTHR23235">
    <property type="entry name" value="KRUEPPEL-LIKE TRANSCRIPTION FACTOR"/>
    <property type="match status" value="1"/>
</dbReference>
<feature type="compositionally biased region" description="Basic residues" evidence="5">
    <location>
        <begin position="269"/>
        <end position="279"/>
    </location>
</feature>
<proteinExistence type="predicted"/>
<organism evidence="7 8">
    <name type="scientific">Paraconiothyrium brasiliense</name>
    <dbReference type="NCBI Taxonomy" id="300254"/>
    <lineage>
        <taxon>Eukaryota</taxon>
        <taxon>Fungi</taxon>
        <taxon>Dikarya</taxon>
        <taxon>Ascomycota</taxon>
        <taxon>Pezizomycotina</taxon>
        <taxon>Dothideomycetes</taxon>
        <taxon>Pleosporomycetidae</taxon>
        <taxon>Pleosporales</taxon>
        <taxon>Massarineae</taxon>
        <taxon>Didymosphaeriaceae</taxon>
        <taxon>Paraconiothyrium</taxon>
    </lineage>
</organism>
<dbReference type="EMBL" id="JAKJXO020000021">
    <property type="protein sequence ID" value="KAL1592234.1"/>
    <property type="molecule type" value="Genomic_DNA"/>
</dbReference>
<keyword evidence="1" id="KW-0479">Metal-binding</keyword>
<gene>
    <name evidence="7" type="ORF">SLS60_011311</name>
</gene>
<keyword evidence="8" id="KW-1185">Reference proteome</keyword>
<dbReference type="PROSITE" id="PS00028">
    <property type="entry name" value="ZINC_FINGER_C2H2_1"/>
    <property type="match status" value="2"/>
</dbReference>
<keyword evidence="2 4" id="KW-0863">Zinc-finger</keyword>
<evidence type="ECO:0000259" key="6">
    <source>
        <dbReference type="PROSITE" id="PS50157"/>
    </source>
</evidence>
<feature type="compositionally biased region" description="Basic and acidic residues" evidence="5">
    <location>
        <begin position="256"/>
        <end position="268"/>
    </location>
</feature>
<evidence type="ECO:0000256" key="5">
    <source>
        <dbReference type="SAM" id="MobiDB-lite"/>
    </source>
</evidence>
<dbReference type="SUPFAM" id="SSF57667">
    <property type="entry name" value="beta-beta-alpha zinc fingers"/>
    <property type="match status" value="1"/>
</dbReference>
<dbReference type="InterPro" id="IPR036236">
    <property type="entry name" value="Znf_C2H2_sf"/>
</dbReference>
<evidence type="ECO:0000256" key="4">
    <source>
        <dbReference type="PROSITE-ProRule" id="PRU00042"/>
    </source>
</evidence>